<organism evidence="3">
    <name type="scientific">termite gut metagenome</name>
    <dbReference type="NCBI Taxonomy" id="433724"/>
    <lineage>
        <taxon>unclassified sequences</taxon>
        <taxon>metagenomes</taxon>
        <taxon>organismal metagenomes</taxon>
    </lineage>
</organism>
<keyword evidence="2" id="KW-0812">Transmembrane</keyword>
<dbReference type="SUPFAM" id="SSF48452">
    <property type="entry name" value="TPR-like"/>
    <property type="match status" value="2"/>
</dbReference>
<evidence type="ECO:0000313" key="3">
    <source>
        <dbReference type="EMBL" id="KAA6320675.1"/>
    </source>
</evidence>
<dbReference type="PANTHER" id="PTHR45005:SF2">
    <property type="entry name" value="PROTEIN HLB1"/>
    <property type="match status" value="1"/>
</dbReference>
<dbReference type="InterPro" id="IPR019734">
    <property type="entry name" value="TPR_rpt"/>
</dbReference>
<feature type="transmembrane region" description="Helical" evidence="2">
    <location>
        <begin position="96"/>
        <end position="119"/>
    </location>
</feature>
<dbReference type="AlphaFoldDB" id="A0A5J4QGI5"/>
<dbReference type="PROSITE" id="PS50005">
    <property type="entry name" value="TPR"/>
    <property type="match status" value="1"/>
</dbReference>
<dbReference type="Pfam" id="PF13414">
    <property type="entry name" value="TPR_11"/>
    <property type="match status" value="1"/>
</dbReference>
<sequence length="504" mass="58629">MKKIFIALVLIFGITIAAQNNTTGQEKIYTQEDIVDLKLQMQEQKIFEMQKSVEDKIGMQDKYIDNAKEKISAMQRNVENMLEIQNRYVERVESNIGFWIGVLGALMTLFSAIMAYYIYKRTNENKKEINNELEGLIRIKKEAEKALVSINMTKEKTENFYSDAINNSPDKKQSKEQKEELSDYIEEIKRKKPESELTAKDWFLLGYDAQMKERYEDVCFYYKKATEIDQNFAEAYNNWGVALSNLTRLKSDPILFDESIIKYKKAIESKSNYADAYNNWGKALSYLAQLKSDEALYKESCEKYSKAIKVDPNDADTYNNWGNALSALAQLKSDLVFFEESFDKYKKAIELKPDYANAYNNWGASLLNFALLKSNPALFEESIIKNKKAIEIKFNFAEAYDNWGNALMQLAKFENNLDSRKQEIEALLLKANEIRRGASSYNLACLYTLTREEEKAFQDLEEDLECNKGIRGRDFIENDADFATLKENPRFRQLLDKYFPKEKP</sequence>
<accession>A0A5J4QGI5</accession>
<feature type="coiled-coil region" evidence="1">
    <location>
        <begin position="119"/>
        <end position="146"/>
    </location>
</feature>
<dbReference type="PANTHER" id="PTHR45005">
    <property type="match status" value="1"/>
</dbReference>
<dbReference type="NCBIfam" id="NF047558">
    <property type="entry name" value="TPR_END_plus"/>
    <property type="match status" value="1"/>
</dbReference>
<gene>
    <name evidence="3" type="ORF">EZS27_029581</name>
</gene>
<protein>
    <submittedName>
        <fullName evidence="3">Uncharacterized protein</fullName>
    </submittedName>
</protein>
<evidence type="ECO:0000256" key="2">
    <source>
        <dbReference type="SAM" id="Phobius"/>
    </source>
</evidence>
<dbReference type="InterPro" id="IPR011990">
    <property type="entry name" value="TPR-like_helical_dom_sf"/>
</dbReference>
<keyword evidence="2" id="KW-1133">Transmembrane helix</keyword>
<keyword evidence="2" id="KW-0472">Membrane</keyword>
<proteinExistence type="predicted"/>
<dbReference type="EMBL" id="SNRY01003518">
    <property type="protein sequence ID" value="KAA6320675.1"/>
    <property type="molecule type" value="Genomic_DNA"/>
</dbReference>
<keyword evidence="1" id="KW-0175">Coiled coil</keyword>
<dbReference type="Gene3D" id="1.25.40.10">
    <property type="entry name" value="Tetratricopeptide repeat domain"/>
    <property type="match status" value="3"/>
</dbReference>
<evidence type="ECO:0000256" key="1">
    <source>
        <dbReference type="SAM" id="Coils"/>
    </source>
</evidence>
<name>A0A5J4QGI5_9ZZZZ</name>
<dbReference type="SMART" id="SM00028">
    <property type="entry name" value="TPR"/>
    <property type="match status" value="5"/>
</dbReference>
<dbReference type="InterPro" id="IPR053277">
    <property type="entry name" value="Endomembrane_traffic_mod"/>
</dbReference>
<comment type="caution">
    <text evidence="3">The sequence shown here is derived from an EMBL/GenBank/DDBJ whole genome shotgun (WGS) entry which is preliminary data.</text>
</comment>
<reference evidence="3" key="1">
    <citation type="submission" date="2019-03" db="EMBL/GenBank/DDBJ databases">
        <title>Single cell metagenomics reveals metabolic interactions within the superorganism composed of flagellate Streblomastix strix and complex community of Bacteroidetes bacteria on its surface.</title>
        <authorList>
            <person name="Treitli S.C."/>
            <person name="Kolisko M."/>
            <person name="Husnik F."/>
            <person name="Keeling P."/>
            <person name="Hampl V."/>
        </authorList>
    </citation>
    <scope>NUCLEOTIDE SEQUENCE</scope>
    <source>
        <strain evidence="3">STM</strain>
    </source>
</reference>